<sequence>MFGYHLAVWLAAAFIELIWRTARVKVVDGDRLVALIQEHGAVVPTFWHQHLLICSRYLVGTGVEGFKPGFMISPSVDGQAPTMLAELYGAHVVRGSGSYTGVRAVRGVHHAIVKRGISSGITPDGPRGPRFVLKPGAIFTAQITGKPLVPIAYAAKPARLLGTWDKFVLVPPFAKIRIAIGEPYFPPKRMQEAEMQAAQREVERRLLMTFQKARAAL</sequence>
<proteinExistence type="predicted"/>
<protein>
    <recommendedName>
        <fullName evidence="1">DUF374 domain-containing protein</fullName>
    </recommendedName>
</protein>
<dbReference type="STRING" id="465721.ACG33_11235"/>
<name>A0A127FB64_STEDE</name>
<dbReference type="Proteomes" id="UP000070250">
    <property type="component" value="Chromosome"/>
</dbReference>
<keyword evidence="3" id="KW-1185">Reference proteome</keyword>
<organism evidence="2 3">
    <name type="scientific">Steroidobacter denitrificans</name>
    <dbReference type="NCBI Taxonomy" id="465721"/>
    <lineage>
        <taxon>Bacteria</taxon>
        <taxon>Pseudomonadati</taxon>
        <taxon>Pseudomonadota</taxon>
        <taxon>Gammaproteobacteria</taxon>
        <taxon>Steroidobacterales</taxon>
        <taxon>Steroidobacteraceae</taxon>
        <taxon>Steroidobacter</taxon>
    </lineage>
</organism>
<dbReference type="AlphaFoldDB" id="A0A127FB64"/>
<dbReference type="InterPro" id="IPR007172">
    <property type="entry name" value="DUF374"/>
</dbReference>
<accession>A0A127FB64</accession>
<dbReference type="Pfam" id="PF04028">
    <property type="entry name" value="DUF374"/>
    <property type="match status" value="1"/>
</dbReference>
<gene>
    <name evidence="2" type="ORF">ACG33_11235</name>
</gene>
<evidence type="ECO:0000313" key="3">
    <source>
        <dbReference type="Proteomes" id="UP000070250"/>
    </source>
</evidence>
<dbReference type="EMBL" id="CP011971">
    <property type="protein sequence ID" value="AMN47663.1"/>
    <property type="molecule type" value="Genomic_DNA"/>
</dbReference>
<reference evidence="2 3" key="1">
    <citation type="submission" date="2015-06" db="EMBL/GenBank/DDBJ databases">
        <title>A Comprehensive Approach to Explore the Metabolic and Phylogenetic Diversity of Bacterial Steroid Degradation in the Environment: Testosterone as an Example.</title>
        <authorList>
            <person name="Yang F.-C."/>
            <person name="Chen Y.-L."/>
            <person name="Yu C.-P."/>
            <person name="Tang S.-L."/>
            <person name="Wang P.-H."/>
            <person name="Ismail W."/>
            <person name="Wang C.-H."/>
            <person name="Yang C.-Y."/>
            <person name="Chiang Y.-R."/>
        </authorList>
    </citation>
    <scope>NUCLEOTIDE SEQUENCE [LARGE SCALE GENOMIC DNA]</scope>
    <source>
        <strain evidence="2 3">DSM 18526</strain>
    </source>
</reference>
<evidence type="ECO:0000259" key="1">
    <source>
        <dbReference type="Pfam" id="PF04028"/>
    </source>
</evidence>
<dbReference type="KEGG" id="sdf:ACG33_11235"/>
<feature type="domain" description="DUF374" evidence="1">
    <location>
        <begin position="70"/>
        <end position="130"/>
    </location>
</feature>
<evidence type="ECO:0000313" key="2">
    <source>
        <dbReference type="EMBL" id="AMN47663.1"/>
    </source>
</evidence>